<evidence type="ECO:0008006" key="4">
    <source>
        <dbReference type="Google" id="ProtNLM"/>
    </source>
</evidence>
<name>A0A9N9QLD5_9CUCU</name>
<proteinExistence type="predicted"/>
<feature type="compositionally biased region" description="Low complexity" evidence="1">
    <location>
        <begin position="408"/>
        <end position="417"/>
    </location>
</feature>
<protein>
    <recommendedName>
        <fullName evidence="4">Nucleoprotein</fullName>
    </recommendedName>
</protein>
<organism evidence="2 3">
    <name type="scientific">Ceutorhynchus assimilis</name>
    <name type="common">cabbage seed weevil</name>
    <dbReference type="NCBI Taxonomy" id="467358"/>
    <lineage>
        <taxon>Eukaryota</taxon>
        <taxon>Metazoa</taxon>
        <taxon>Ecdysozoa</taxon>
        <taxon>Arthropoda</taxon>
        <taxon>Hexapoda</taxon>
        <taxon>Insecta</taxon>
        <taxon>Pterygota</taxon>
        <taxon>Neoptera</taxon>
        <taxon>Endopterygota</taxon>
        <taxon>Coleoptera</taxon>
        <taxon>Polyphaga</taxon>
        <taxon>Cucujiformia</taxon>
        <taxon>Curculionidae</taxon>
        <taxon>Ceutorhynchinae</taxon>
        <taxon>Ceutorhynchus</taxon>
    </lineage>
</organism>
<dbReference type="AlphaFoldDB" id="A0A9N9QLD5"/>
<feature type="region of interest" description="Disordered" evidence="1">
    <location>
        <begin position="408"/>
        <end position="427"/>
    </location>
</feature>
<sequence length="427" mass="47518">MAQVDVGTLSLISNTRTYSKITPARPIDPVVWDLTPLDIYTLEPGVLTSPHIWSRLGLYHLSLFYELGNEDDDLVTAKKLAGSLVGMLGLLGDPVKVAKDDAINAGLRDSGINPTFKGLSADEVLHELSSPHYDHLKKILKEVSDLWDKLVTNPDGVLVMMGVVLLTIVKSVNSDNGAGWIKNRLKTFSGSVGFREWAQLWSADLRPSPEILGWNNNFLSANFSLRRAIFIVLNGLSRSTRVTPIVSVCKDIIQLIRGAEMHHLVLIDTYLIRKYPELLSLHVLRDLRDLYQKAVEKLRTENTEDVLFIKILKNKDDTAALNRNNFTMASIIATSCARFEQPSFENYYMDQSEKAKELSLWVTDYLSHRQKLSSIAVGESPSITMGPQESAQYFEDVLKDYIKNAGSPGSSMAGGPSKIRVQPVSTV</sequence>
<evidence type="ECO:0000313" key="2">
    <source>
        <dbReference type="EMBL" id="CAG9763589.1"/>
    </source>
</evidence>
<evidence type="ECO:0000256" key="1">
    <source>
        <dbReference type="SAM" id="MobiDB-lite"/>
    </source>
</evidence>
<reference evidence="2" key="1">
    <citation type="submission" date="2022-01" db="EMBL/GenBank/DDBJ databases">
        <authorList>
            <person name="King R."/>
        </authorList>
    </citation>
    <scope>NUCLEOTIDE SEQUENCE</scope>
</reference>
<dbReference type="OrthoDB" id="6778500at2759"/>
<gene>
    <name evidence="2" type="ORF">CEUTPL_LOCUS4247</name>
</gene>
<dbReference type="EMBL" id="OU892290">
    <property type="protein sequence ID" value="CAG9763589.1"/>
    <property type="molecule type" value="Genomic_DNA"/>
</dbReference>
<dbReference type="Proteomes" id="UP001152799">
    <property type="component" value="Chromosome 14"/>
</dbReference>
<evidence type="ECO:0000313" key="3">
    <source>
        <dbReference type="Proteomes" id="UP001152799"/>
    </source>
</evidence>
<accession>A0A9N9QLD5</accession>
<keyword evidence="3" id="KW-1185">Reference proteome</keyword>